<accession>A0AAU7G101</accession>
<sequence length="208" mass="24403">MNKFYLLKITLNGITPPIWRTFSVPADISLVRLHDVIQIVMGWDDSHLHQFTFKNRVLTELPSSAEDEYESEIRLSELLKKRKNTLTYIYDFGDDWEHTLFLEDSDFKPEDPDMLFECFAGENACPPEDCGGSYQYQRMIDAMNNPADNPQDFEEFSEVLDIADDVTHDDFKEFIRFFNPDAVTSALMLYARWSRERPLPLFSDDLLY</sequence>
<reference evidence="2" key="1">
    <citation type="submission" date="2024-05" db="EMBL/GenBank/DDBJ databases">
        <title>Copy number flexibility facilitates heteroresistance to increasing antibiotic pressure and threatens the beta-lactam pipeline.</title>
        <authorList>
            <person name="Choby J.E."/>
            <person name="Weiss D.S."/>
        </authorList>
    </citation>
    <scope>NUCLEOTIDE SEQUENCE</scope>
    <source>
        <strain evidence="2">Mu1197</strain>
    </source>
</reference>
<dbReference type="Pfam" id="PF07929">
    <property type="entry name" value="PRiA4_ORF3"/>
    <property type="match status" value="1"/>
</dbReference>
<proteinExistence type="predicted"/>
<dbReference type="AlphaFoldDB" id="A0AAU7G101"/>
<dbReference type="InterPro" id="IPR012912">
    <property type="entry name" value="Plasmid_pRiA4b_Orf3-like"/>
</dbReference>
<dbReference type="InterPro" id="IPR024047">
    <property type="entry name" value="MM3350-like_sf"/>
</dbReference>
<dbReference type="Gene3D" id="3.10.290.30">
    <property type="entry name" value="MM3350-like"/>
    <property type="match status" value="1"/>
</dbReference>
<dbReference type="SUPFAM" id="SSF159941">
    <property type="entry name" value="MM3350-like"/>
    <property type="match status" value="1"/>
</dbReference>
<name>A0AAU7G101_9ENTR</name>
<dbReference type="PANTHER" id="PTHR41878">
    <property type="entry name" value="LEXA REPRESSOR-RELATED"/>
    <property type="match status" value="1"/>
</dbReference>
<evidence type="ECO:0000313" key="2">
    <source>
        <dbReference type="EMBL" id="XBM32400.1"/>
    </source>
</evidence>
<organism evidence="2">
    <name type="scientific">Enterobacter cloacae complex sp. Mu1197</name>
    <dbReference type="NCBI Taxonomy" id="3152302"/>
    <lineage>
        <taxon>Bacteria</taxon>
        <taxon>Pseudomonadati</taxon>
        <taxon>Pseudomonadota</taxon>
        <taxon>Gammaproteobacteria</taxon>
        <taxon>Enterobacterales</taxon>
        <taxon>Enterobacteriaceae</taxon>
        <taxon>Enterobacter</taxon>
        <taxon>Enterobacter cloacae complex</taxon>
    </lineage>
</organism>
<protein>
    <submittedName>
        <fullName evidence="2">Plasmid pRiA4b ORF-3 family protein</fullName>
    </submittedName>
</protein>
<dbReference type="PANTHER" id="PTHR41878:SF1">
    <property type="entry name" value="TNPR PROTEIN"/>
    <property type="match status" value="1"/>
</dbReference>
<dbReference type="RefSeq" id="WP_348959296.1">
    <property type="nucleotide sequence ID" value="NZ_CP157375.1"/>
</dbReference>
<dbReference type="EMBL" id="CP157375">
    <property type="protein sequence ID" value="XBM32400.1"/>
    <property type="molecule type" value="Genomic_DNA"/>
</dbReference>
<evidence type="ECO:0000259" key="1">
    <source>
        <dbReference type="Pfam" id="PF07929"/>
    </source>
</evidence>
<feature type="domain" description="Plasmid pRiA4b Orf3-like" evidence="1">
    <location>
        <begin position="4"/>
        <end position="156"/>
    </location>
</feature>
<gene>
    <name evidence="2" type="ORF">ABFV38_09975</name>
</gene>